<dbReference type="EMBL" id="CVRI01000064">
    <property type="protein sequence ID" value="CRL05428.1"/>
    <property type="molecule type" value="Genomic_DNA"/>
</dbReference>
<protein>
    <submittedName>
        <fullName evidence="1">CLUMA_CG018377, isoform A</fullName>
    </submittedName>
</protein>
<dbReference type="AlphaFoldDB" id="A0A1J1J0X4"/>
<accession>A0A1J1J0X4</accession>
<evidence type="ECO:0000313" key="2">
    <source>
        <dbReference type="Proteomes" id="UP000183832"/>
    </source>
</evidence>
<name>A0A1J1J0X4_9DIPT</name>
<evidence type="ECO:0000313" key="1">
    <source>
        <dbReference type="EMBL" id="CRL05428.1"/>
    </source>
</evidence>
<keyword evidence="2" id="KW-1185">Reference proteome</keyword>
<proteinExistence type="predicted"/>
<reference evidence="1 2" key="1">
    <citation type="submission" date="2015-04" db="EMBL/GenBank/DDBJ databases">
        <authorList>
            <person name="Syromyatnikov M.Y."/>
            <person name="Popov V.N."/>
        </authorList>
    </citation>
    <scope>NUCLEOTIDE SEQUENCE [LARGE SCALE GENOMIC DNA]</scope>
</reference>
<gene>
    <name evidence="1" type="ORF">CLUMA_CG018377</name>
</gene>
<sequence length="86" mass="10182">MKQIRLELYQLPITLTLTIANAYRKMLCVSFFMQSRKVRNQEFLSQVELLYNFRSEKSLLNLSLFHFVSKCMKSNNVKQLKSGEKS</sequence>
<organism evidence="1 2">
    <name type="scientific">Clunio marinus</name>
    <dbReference type="NCBI Taxonomy" id="568069"/>
    <lineage>
        <taxon>Eukaryota</taxon>
        <taxon>Metazoa</taxon>
        <taxon>Ecdysozoa</taxon>
        <taxon>Arthropoda</taxon>
        <taxon>Hexapoda</taxon>
        <taxon>Insecta</taxon>
        <taxon>Pterygota</taxon>
        <taxon>Neoptera</taxon>
        <taxon>Endopterygota</taxon>
        <taxon>Diptera</taxon>
        <taxon>Nematocera</taxon>
        <taxon>Chironomoidea</taxon>
        <taxon>Chironomidae</taxon>
        <taxon>Clunio</taxon>
    </lineage>
</organism>
<dbReference type="Proteomes" id="UP000183832">
    <property type="component" value="Unassembled WGS sequence"/>
</dbReference>